<gene>
    <name evidence="4" type="ORF">R1flu_001843</name>
</gene>
<comment type="caution">
    <text evidence="4">The sequence shown here is derived from an EMBL/GenBank/DDBJ whole genome shotgun (WGS) entry which is preliminary data.</text>
</comment>
<dbReference type="EMBL" id="JBHFFA010000006">
    <property type="protein sequence ID" value="KAL2621638.1"/>
    <property type="molecule type" value="Genomic_DNA"/>
</dbReference>
<keyword evidence="5" id="KW-1185">Reference proteome</keyword>
<dbReference type="PANTHER" id="PTHR46502">
    <property type="entry name" value="C2 DOMAIN-CONTAINING"/>
    <property type="match status" value="1"/>
</dbReference>
<dbReference type="AlphaFoldDB" id="A0ABD1Y4E9"/>
<dbReference type="PROSITE" id="PS50004">
    <property type="entry name" value="C2"/>
    <property type="match status" value="1"/>
</dbReference>
<protein>
    <recommendedName>
        <fullName evidence="3">C2 domain-containing protein</fullName>
    </recommendedName>
</protein>
<dbReference type="Proteomes" id="UP001605036">
    <property type="component" value="Unassembled WGS sequence"/>
</dbReference>
<evidence type="ECO:0000313" key="4">
    <source>
        <dbReference type="EMBL" id="KAL2621638.1"/>
    </source>
</evidence>
<feature type="domain" description="C2" evidence="3">
    <location>
        <begin position="9"/>
        <end position="142"/>
    </location>
</feature>
<evidence type="ECO:0000259" key="3">
    <source>
        <dbReference type="PROSITE" id="PS50004"/>
    </source>
</evidence>
<keyword evidence="1" id="KW-0479">Metal-binding</keyword>
<name>A0ABD1Y4E9_9MARC</name>
<dbReference type="InterPro" id="IPR035892">
    <property type="entry name" value="C2_domain_sf"/>
</dbReference>
<dbReference type="PANTHER" id="PTHR46502:SF2">
    <property type="entry name" value="16 KDA PHLOEM PROTEIN 2"/>
    <property type="match status" value="1"/>
</dbReference>
<dbReference type="Pfam" id="PF00168">
    <property type="entry name" value="C2"/>
    <property type="match status" value="1"/>
</dbReference>
<dbReference type="GO" id="GO:0046872">
    <property type="term" value="F:metal ion binding"/>
    <property type="evidence" value="ECO:0007669"/>
    <property type="project" value="UniProtKB-KW"/>
</dbReference>
<keyword evidence="2" id="KW-0106">Calcium</keyword>
<proteinExistence type="predicted"/>
<dbReference type="SMART" id="SM00239">
    <property type="entry name" value="C2"/>
    <property type="match status" value="1"/>
</dbReference>
<dbReference type="Gene3D" id="2.60.40.150">
    <property type="entry name" value="C2 domain"/>
    <property type="match status" value="1"/>
</dbReference>
<organism evidence="4 5">
    <name type="scientific">Riccia fluitans</name>
    <dbReference type="NCBI Taxonomy" id="41844"/>
    <lineage>
        <taxon>Eukaryota</taxon>
        <taxon>Viridiplantae</taxon>
        <taxon>Streptophyta</taxon>
        <taxon>Embryophyta</taxon>
        <taxon>Marchantiophyta</taxon>
        <taxon>Marchantiopsida</taxon>
        <taxon>Marchantiidae</taxon>
        <taxon>Marchantiales</taxon>
        <taxon>Ricciaceae</taxon>
        <taxon>Riccia</taxon>
    </lineage>
</organism>
<accession>A0ABD1Y4E9</accession>
<sequence>MLVPVVGAHEGSSYFDSTGDKVFGHGVLHVEIFKARGIKGDEIREIGNADPYLEVKHGNAAIRETLKCPPHPDGGSNPVWNFRFSFPLRNGGARDHNILEIEIYNKNKHTSFFRPDNSLGHVRLGGLAEWITKHEHWITEPAWYPVFYKHHRSSKDQTEGEKQGEILVKFYFQKVEPQEFALGQYNHPTCVKMDNSESALNHSGNIKQVKYTRVVVAAMVGIAQAVILSAGF</sequence>
<dbReference type="CDD" id="cd00030">
    <property type="entry name" value="C2"/>
    <property type="match status" value="1"/>
</dbReference>
<dbReference type="SUPFAM" id="SSF49562">
    <property type="entry name" value="C2 domain (Calcium/lipid-binding domain, CaLB)"/>
    <property type="match status" value="1"/>
</dbReference>
<evidence type="ECO:0000256" key="2">
    <source>
        <dbReference type="ARBA" id="ARBA00022837"/>
    </source>
</evidence>
<reference evidence="4 5" key="1">
    <citation type="submission" date="2024-09" db="EMBL/GenBank/DDBJ databases">
        <title>Chromosome-scale assembly of Riccia fluitans.</title>
        <authorList>
            <person name="Paukszto L."/>
            <person name="Sawicki J."/>
            <person name="Karawczyk K."/>
            <person name="Piernik-Szablinska J."/>
            <person name="Szczecinska M."/>
            <person name="Mazdziarz M."/>
        </authorList>
    </citation>
    <scope>NUCLEOTIDE SEQUENCE [LARGE SCALE GENOMIC DNA]</scope>
    <source>
        <strain evidence="4">Rf_01</strain>
        <tissue evidence="4">Aerial parts of the thallus</tissue>
    </source>
</reference>
<evidence type="ECO:0000313" key="5">
    <source>
        <dbReference type="Proteomes" id="UP001605036"/>
    </source>
</evidence>
<evidence type="ECO:0000256" key="1">
    <source>
        <dbReference type="ARBA" id="ARBA00022723"/>
    </source>
</evidence>
<dbReference type="InterPro" id="IPR000008">
    <property type="entry name" value="C2_dom"/>
</dbReference>